<dbReference type="EMBL" id="QXGD01001624">
    <property type="protein sequence ID" value="KAE9202213.1"/>
    <property type="molecule type" value="Genomic_DNA"/>
</dbReference>
<proteinExistence type="predicted"/>
<name>A0A6A3WEA4_9STRA</name>
<evidence type="ECO:0000313" key="20">
    <source>
        <dbReference type="Proteomes" id="UP000486351"/>
    </source>
</evidence>
<evidence type="ECO:0000313" key="11">
    <source>
        <dbReference type="EMBL" id="KAE9303904.1"/>
    </source>
</evidence>
<dbReference type="EMBL" id="QXFW01002334">
    <property type="protein sequence ID" value="KAE8979604.1"/>
    <property type="molecule type" value="Genomic_DNA"/>
</dbReference>
<protein>
    <recommendedName>
        <fullName evidence="22">RxLR effector protein</fullName>
    </recommendedName>
</protein>
<evidence type="ECO:0000313" key="17">
    <source>
        <dbReference type="Proteomes" id="UP000441208"/>
    </source>
</evidence>
<dbReference type="EMBL" id="QXFY01002055">
    <property type="protein sequence ID" value="KAE9303904.1"/>
    <property type="molecule type" value="Genomic_DNA"/>
</dbReference>
<evidence type="ECO:0000256" key="1">
    <source>
        <dbReference type="SAM" id="SignalP"/>
    </source>
</evidence>
<dbReference type="Proteomes" id="UP000441208">
    <property type="component" value="Unassembled WGS sequence"/>
</dbReference>
<dbReference type="EMBL" id="QXGA01001846">
    <property type="protein sequence ID" value="KAE9108960.1"/>
    <property type="molecule type" value="Genomic_DNA"/>
</dbReference>
<dbReference type="EMBL" id="QXGB01001936">
    <property type="protein sequence ID" value="KAE9183550.1"/>
    <property type="molecule type" value="Genomic_DNA"/>
</dbReference>
<dbReference type="EMBL" id="QXGF01002031">
    <property type="protein sequence ID" value="KAE8926487.1"/>
    <property type="molecule type" value="Genomic_DNA"/>
</dbReference>
<evidence type="ECO:0000313" key="9">
    <source>
        <dbReference type="EMBL" id="KAE9202213.1"/>
    </source>
</evidence>
<evidence type="ECO:0000313" key="12">
    <source>
        <dbReference type="Proteomes" id="UP000429523"/>
    </source>
</evidence>
<evidence type="ECO:0000313" key="14">
    <source>
        <dbReference type="Proteomes" id="UP000437068"/>
    </source>
</evidence>
<dbReference type="Proteomes" id="UP000488956">
    <property type="component" value="Unassembled WGS sequence"/>
</dbReference>
<evidence type="ECO:0000313" key="13">
    <source>
        <dbReference type="Proteomes" id="UP000433483"/>
    </source>
</evidence>
<dbReference type="Proteomes" id="UP000460718">
    <property type="component" value="Unassembled WGS sequence"/>
</dbReference>
<dbReference type="Proteomes" id="UP000476176">
    <property type="component" value="Unassembled WGS sequence"/>
</dbReference>
<dbReference type="Proteomes" id="UP000440367">
    <property type="component" value="Unassembled WGS sequence"/>
</dbReference>
<dbReference type="Proteomes" id="UP000429523">
    <property type="component" value="Unassembled WGS sequence"/>
</dbReference>
<evidence type="ECO:0000313" key="21">
    <source>
        <dbReference type="Proteomes" id="UP000488956"/>
    </source>
</evidence>
<keyword evidence="13" id="KW-1185">Reference proteome</keyword>
<dbReference type="EMBL" id="QXFZ01002133">
    <property type="protein sequence ID" value="KAE9080380.1"/>
    <property type="molecule type" value="Genomic_DNA"/>
</dbReference>
<dbReference type="EMBL" id="QXGC01002001">
    <property type="protein sequence ID" value="KAE9192385.1"/>
    <property type="molecule type" value="Genomic_DNA"/>
</dbReference>
<dbReference type="Proteomes" id="UP000437068">
    <property type="component" value="Unassembled WGS sequence"/>
</dbReference>
<organism evidence="7 13">
    <name type="scientific">Phytophthora fragariae</name>
    <dbReference type="NCBI Taxonomy" id="53985"/>
    <lineage>
        <taxon>Eukaryota</taxon>
        <taxon>Sar</taxon>
        <taxon>Stramenopiles</taxon>
        <taxon>Oomycota</taxon>
        <taxon>Peronosporomycetes</taxon>
        <taxon>Peronosporales</taxon>
        <taxon>Peronosporaceae</taxon>
        <taxon>Phytophthora</taxon>
    </lineage>
</organism>
<keyword evidence="1" id="KW-0732">Signal</keyword>
<feature type="chain" id="PRO_5036380807" description="RxLR effector protein" evidence="1">
    <location>
        <begin position="20"/>
        <end position="83"/>
    </location>
</feature>
<gene>
    <name evidence="10" type="ORF">PF001_g22759</name>
    <name evidence="9" type="ORF">PF002_g21309</name>
    <name evidence="8" type="ORF">PF004_g21320</name>
    <name evidence="7" type="ORF">PF005_g22040</name>
    <name evidence="6" type="ORF">PF006_g20763</name>
    <name evidence="4" type="ORF">PF007_g23069</name>
    <name evidence="11" type="ORF">PF008_g22105</name>
    <name evidence="2" type="ORF">PF009_g23321</name>
    <name evidence="5" type="ORF">PF010_g21838</name>
    <name evidence="3" type="ORF">PF011_g22774</name>
</gene>
<dbReference type="EMBL" id="QXFX01002016">
    <property type="protein sequence ID" value="KAE9081811.1"/>
    <property type="molecule type" value="Genomic_DNA"/>
</dbReference>
<dbReference type="Proteomes" id="UP000486351">
    <property type="component" value="Unassembled WGS sequence"/>
</dbReference>
<evidence type="ECO:0000313" key="18">
    <source>
        <dbReference type="Proteomes" id="UP000460718"/>
    </source>
</evidence>
<evidence type="ECO:0000313" key="2">
    <source>
        <dbReference type="EMBL" id="KAE8926487.1"/>
    </source>
</evidence>
<evidence type="ECO:0000313" key="16">
    <source>
        <dbReference type="Proteomes" id="UP000440732"/>
    </source>
</evidence>
<dbReference type="EMBL" id="QXGE01002237">
    <property type="protein sequence ID" value="KAE9283631.1"/>
    <property type="molecule type" value="Genomic_DNA"/>
</dbReference>
<accession>A0A6A3WEA4</accession>
<feature type="signal peptide" evidence="1">
    <location>
        <begin position="1"/>
        <end position="19"/>
    </location>
</feature>
<evidence type="ECO:0000313" key="8">
    <source>
        <dbReference type="EMBL" id="KAE9192385.1"/>
    </source>
</evidence>
<evidence type="ECO:0000313" key="7">
    <source>
        <dbReference type="EMBL" id="KAE9183550.1"/>
    </source>
</evidence>
<dbReference type="Proteomes" id="UP000440732">
    <property type="component" value="Unassembled WGS sequence"/>
</dbReference>
<comment type="caution">
    <text evidence="7">The sequence shown here is derived from an EMBL/GenBank/DDBJ whole genome shotgun (WGS) entry which is preliminary data.</text>
</comment>
<sequence length="83" mass="9041">MWQMAVMAVTFVVRLLSGADRIARDAATHVDSTPLGSSRALRCGVHGQRVQGKSRLTLESELDLSLPPRILSVLRRGSASARR</sequence>
<dbReference type="OrthoDB" id="10279391at2759"/>
<evidence type="ECO:0000313" key="5">
    <source>
        <dbReference type="EMBL" id="KAE9081811.1"/>
    </source>
</evidence>
<evidence type="ECO:0008006" key="22">
    <source>
        <dbReference type="Google" id="ProtNLM"/>
    </source>
</evidence>
<evidence type="ECO:0000313" key="19">
    <source>
        <dbReference type="Proteomes" id="UP000476176"/>
    </source>
</evidence>
<evidence type="ECO:0000313" key="15">
    <source>
        <dbReference type="Proteomes" id="UP000440367"/>
    </source>
</evidence>
<evidence type="ECO:0000313" key="3">
    <source>
        <dbReference type="EMBL" id="KAE8979604.1"/>
    </source>
</evidence>
<evidence type="ECO:0000313" key="6">
    <source>
        <dbReference type="EMBL" id="KAE9108960.1"/>
    </source>
</evidence>
<reference evidence="12 13" key="1">
    <citation type="submission" date="2018-08" db="EMBL/GenBank/DDBJ databases">
        <title>Genomic investigation of the strawberry pathogen Phytophthora fragariae indicates pathogenicity is determined by transcriptional variation in three key races.</title>
        <authorList>
            <person name="Adams T.M."/>
            <person name="Armitage A.D."/>
            <person name="Sobczyk M.K."/>
            <person name="Bates H.J."/>
            <person name="Dunwell J.M."/>
            <person name="Nellist C.F."/>
            <person name="Harrison R.J."/>
        </authorList>
    </citation>
    <scope>NUCLEOTIDE SEQUENCE [LARGE SCALE GENOMIC DNA]</scope>
    <source>
        <strain evidence="10 14">A4</strain>
        <strain evidence="9 15">BC-1</strain>
        <strain evidence="8 19">BC-23</strain>
        <strain evidence="7 13">NOV-27</strain>
        <strain evidence="6 16">NOV-5</strain>
        <strain evidence="4 17">NOV-71</strain>
        <strain evidence="11 20">NOV-77</strain>
        <strain evidence="2 12">NOV-9</strain>
        <strain evidence="5 21">ONT-3</strain>
        <strain evidence="3 18">SCRP245</strain>
    </source>
</reference>
<evidence type="ECO:0000313" key="4">
    <source>
        <dbReference type="EMBL" id="KAE9080380.1"/>
    </source>
</evidence>
<dbReference type="AlphaFoldDB" id="A0A6A3WEA4"/>
<dbReference type="Proteomes" id="UP000433483">
    <property type="component" value="Unassembled WGS sequence"/>
</dbReference>
<evidence type="ECO:0000313" key="10">
    <source>
        <dbReference type="EMBL" id="KAE9283631.1"/>
    </source>
</evidence>